<name>A0A7R9F501_9NEOP</name>
<reference evidence="1" key="1">
    <citation type="submission" date="2020-11" db="EMBL/GenBank/DDBJ databases">
        <authorList>
            <person name="Tran Van P."/>
        </authorList>
    </citation>
    <scope>NUCLEOTIDE SEQUENCE</scope>
</reference>
<dbReference type="EMBL" id="OD568564">
    <property type="protein sequence ID" value="CAD7447114.1"/>
    <property type="molecule type" value="Genomic_DNA"/>
</dbReference>
<accession>A0A7R9F501</accession>
<sequence>MTSLDSNSKNKLVTGMDIITRYIFQLNPTEYIANTVQLNLIQSAALELPVQTDKLRDTYNFRTQFFGLKAR</sequence>
<gene>
    <name evidence="1" type="ORF">TBIB3V08_LOCUS9429</name>
</gene>
<organism evidence="1">
    <name type="scientific">Timema bartmani</name>
    <dbReference type="NCBI Taxonomy" id="61472"/>
    <lineage>
        <taxon>Eukaryota</taxon>
        <taxon>Metazoa</taxon>
        <taxon>Ecdysozoa</taxon>
        <taxon>Arthropoda</taxon>
        <taxon>Hexapoda</taxon>
        <taxon>Insecta</taxon>
        <taxon>Pterygota</taxon>
        <taxon>Neoptera</taxon>
        <taxon>Polyneoptera</taxon>
        <taxon>Phasmatodea</taxon>
        <taxon>Timematodea</taxon>
        <taxon>Timematoidea</taxon>
        <taxon>Timematidae</taxon>
        <taxon>Timema</taxon>
    </lineage>
</organism>
<evidence type="ECO:0000313" key="1">
    <source>
        <dbReference type="EMBL" id="CAD7447114.1"/>
    </source>
</evidence>
<proteinExistence type="predicted"/>
<dbReference type="AlphaFoldDB" id="A0A7R9F501"/>
<protein>
    <submittedName>
        <fullName evidence="1">Uncharacterized protein</fullName>
    </submittedName>
</protein>